<evidence type="ECO:0000256" key="2">
    <source>
        <dbReference type="ARBA" id="ARBA00022490"/>
    </source>
</evidence>
<keyword evidence="3 8" id="KW-0597">Phosphoprotein</keyword>
<dbReference type="PROSITE" id="PS01124">
    <property type="entry name" value="HTH_ARAC_FAMILY_2"/>
    <property type="match status" value="1"/>
</dbReference>
<dbReference type="InterPro" id="IPR051552">
    <property type="entry name" value="HptR"/>
</dbReference>
<dbReference type="SMART" id="SM00448">
    <property type="entry name" value="REC"/>
    <property type="match status" value="1"/>
</dbReference>
<dbReference type="PANTHER" id="PTHR42713">
    <property type="entry name" value="HISTIDINE KINASE-RELATED"/>
    <property type="match status" value="1"/>
</dbReference>
<evidence type="ECO:0000259" key="11">
    <source>
        <dbReference type="PROSITE" id="PS50110"/>
    </source>
</evidence>
<keyword evidence="9" id="KW-0175">Coiled coil</keyword>
<evidence type="ECO:0000256" key="8">
    <source>
        <dbReference type="PROSITE-ProRule" id="PRU00169"/>
    </source>
</evidence>
<keyword evidence="5" id="KW-0805">Transcription regulation</keyword>
<evidence type="ECO:0000256" key="1">
    <source>
        <dbReference type="ARBA" id="ARBA00004496"/>
    </source>
</evidence>
<dbReference type="PRINTS" id="PR00032">
    <property type="entry name" value="HTHARAC"/>
</dbReference>
<keyword evidence="7" id="KW-0804">Transcription</keyword>
<dbReference type="PROSITE" id="PS00041">
    <property type="entry name" value="HTH_ARAC_FAMILY_1"/>
    <property type="match status" value="1"/>
</dbReference>
<dbReference type="InterPro" id="IPR020449">
    <property type="entry name" value="Tscrpt_reg_AraC-type_HTH"/>
</dbReference>
<feature type="domain" description="Response regulatory" evidence="11">
    <location>
        <begin position="4"/>
        <end position="121"/>
    </location>
</feature>
<dbReference type="PANTHER" id="PTHR42713:SF3">
    <property type="entry name" value="TRANSCRIPTIONAL REGULATORY PROTEIN HPTR"/>
    <property type="match status" value="1"/>
</dbReference>
<accession>A0ABU7VYV4</accession>
<evidence type="ECO:0000256" key="9">
    <source>
        <dbReference type="SAM" id="Coils"/>
    </source>
</evidence>
<evidence type="ECO:0000256" key="3">
    <source>
        <dbReference type="ARBA" id="ARBA00022553"/>
    </source>
</evidence>
<evidence type="ECO:0000313" key="12">
    <source>
        <dbReference type="EMBL" id="MEF2968655.1"/>
    </source>
</evidence>
<dbReference type="Gene3D" id="3.40.50.2300">
    <property type="match status" value="1"/>
</dbReference>
<keyword evidence="2" id="KW-0963">Cytoplasm</keyword>
<dbReference type="InterPro" id="IPR009057">
    <property type="entry name" value="Homeodomain-like_sf"/>
</dbReference>
<dbReference type="Pfam" id="PF00072">
    <property type="entry name" value="Response_reg"/>
    <property type="match status" value="1"/>
</dbReference>
<dbReference type="PROSITE" id="PS50110">
    <property type="entry name" value="RESPONSE_REGULATORY"/>
    <property type="match status" value="1"/>
</dbReference>
<dbReference type="InterPro" id="IPR018060">
    <property type="entry name" value="HTH_AraC"/>
</dbReference>
<comment type="caution">
    <text evidence="12">The sequence shown here is derived from an EMBL/GenBank/DDBJ whole genome shotgun (WGS) entry which is preliminary data.</text>
</comment>
<protein>
    <submittedName>
        <fullName evidence="12">Response regulator</fullName>
    </submittedName>
</protein>
<dbReference type="CDD" id="cd17536">
    <property type="entry name" value="REC_YesN-like"/>
    <property type="match status" value="1"/>
</dbReference>
<dbReference type="SUPFAM" id="SSF52172">
    <property type="entry name" value="CheY-like"/>
    <property type="match status" value="1"/>
</dbReference>
<evidence type="ECO:0000256" key="4">
    <source>
        <dbReference type="ARBA" id="ARBA00023012"/>
    </source>
</evidence>
<dbReference type="EMBL" id="JAZHPZ010000017">
    <property type="protein sequence ID" value="MEF2968655.1"/>
    <property type="molecule type" value="Genomic_DNA"/>
</dbReference>
<feature type="modified residue" description="4-aspartylphosphate" evidence="8">
    <location>
        <position position="56"/>
    </location>
</feature>
<dbReference type="InterPro" id="IPR001789">
    <property type="entry name" value="Sig_transdc_resp-reg_receiver"/>
</dbReference>
<organism evidence="12 13">
    <name type="scientific">Paenibacillus haidiansis</name>
    <dbReference type="NCBI Taxonomy" id="1574488"/>
    <lineage>
        <taxon>Bacteria</taxon>
        <taxon>Bacillati</taxon>
        <taxon>Bacillota</taxon>
        <taxon>Bacilli</taxon>
        <taxon>Bacillales</taxon>
        <taxon>Paenibacillaceae</taxon>
        <taxon>Paenibacillus</taxon>
    </lineage>
</organism>
<dbReference type="InterPro" id="IPR018062">
    <property type="entry name" value="HTH_AraC-typ_CS"/>
</dbReference>
<keyword evidence="6" id="KW-0238">DNA-binding</keyword>
<evidence type="ECO:0000256" key="5">
    <source>
        <dbReference type="ARBA" id="ARBA00023015"/>
    </source>
</evidence>
<feature type="domain" description="HTH araC/xylS-type" evidence="10">
    <location>
        <begin position="400"/>
        <end position="498"/>
    </location>
</feature>
<dbReference type="InterPro" id="IPR011006">
    <property type="entry name" value="CheY-like_superfamily"/>
</dbReference>
<keyword evidence="4" id="KW-0902">Two-component regulatory system</keyword>
<name>A0ABU7VYV4_9BACL</name>
<dbReference type="Proteomes" id="UP001306950">
    <property type="component" value="Unassembled WGS sequence"/>
</dbReference>
<feature type="coiled-coil region" evidence="9">
    <location>
        <begin position="117"/>
        <end position="146"/>
    </location>
</feature>
<evidence type="ECO:0000256" key="7">
    <source>
        <dbReference type="ARBA" id="ARBA00023163"/>
    </source>
</evidence>
<evidence type="ECO:0000313" key="13">
    <source>
        <dbReference type="Proteomes" id="UP001306950"/>
    </source>
</evidence>
<gene>
    <name evidence="12" type="ORF">V3851_22900</name>
</gene>
<evidence type="ECO:0000256" key="6">
    <source>
        <dbReference type="ARBA" id="ARBA00023125"/>
    </source>
</evidence>
<dbReference type="Gene3D" id="1.10.10.60">
    <property type="entry name" value="Homeodomain-like"/>
    <property type="match status" value="2"/>
</dbReference>
<dbReference type="Pfam" id="PF12833">
    <property type="entry name" value="HTH_18"/>
    <property type="match status" value="1"/>
</dbReference>
<evidence type="ECO:0000259" key="10">
    <source>
        <dbReference type="PROSITE" id="PS01124"/>
    </source>
</evidence>
<dbReference type="RefSeq" id="WP_331848832.1">
    <property type="nucleotide sequence ID" value="NZ_JAZHPZ010000017.1"/>
</dbReference>
<reference evidence="12 13" key="1">
    <citation type="submission" date="2024-02" db="EMBL/GenBank/DDBJ databases">
        <title>A nitrogen-fixing paenibacillus bacterium.</title>
        <authorList>
            <person name="Zhang W.L."/>
            <person name="Chen S.F."/>
        </authorList>
    </citation>
    <scope>NUCLEOTIDE SEQUENCE [LARGE SCALE GENOMIC DNA]</scope>
    <source>
        <strain evidence="12 13">M1</strain>
    </source>
</reference>
<comment type="subcellular location">
    <subcellularLocation>
        <location evidence="1">Cytoplasm</location>
    </subcellularLocation>
</comment>
<dbReference type="SUPFAM" id="SSF46689">
    <property type="entry name" value="Homeodomain-like"/>
    <property type="match status" value="2"/>
</dbReference>
<dbReference type="SMART" id="SM00342">
    <property type="entry name" value="HTH_ARAC"/>
    <property type="match status" value="1"/>
</dbReference>
<sequence length="501" mass="57848">MIGKLLVVDDEIWFREGLVQLISGNQLGWEVVGEASDGEEAMQAVQLYKPELIITDINMPVMDGLQFMEWLSRFHPDIKIIILTGYRDFEYAQRALRFGAAEFLLKPFSLDEAYRVLRKAYEELRLKQLNKRVAEQERQKELFRAALFGIPYEKDLRESWVQQWQGANIYVLQVESYDLPGKNYNSGDIGLLHYAVTNILQELLQRHSVEGIYFPLKREAFAFLLKPGTATEEYRTSAMEAVRRFIGLETSWLKLGILKRFDELAMQYKVSSYDPGDGRTEETSPMDGFALLKDEILSLLVTSDLSAVEQRLTEYVEQTATLALQTCKTKIYTLVTVLSSILMTDFKHVRTAATGEEFNPARILEFRSVSELLVWAKEKCADFLDIFEHWLNNQQDHVVLQAKQYIKSHYQSDCSLQVVAAHVHVTPNYLSNLFKKETGIGLTNYVSQLRIEEAKGLLQHTRLKMTEIAERVGFDNSSYFTVVFKQMTGEAPRNFRRQYED</sequence>
<proteinExistence type="predicted"/>
<keyword evidence="13" id="KW-1185">Reference proteome</keyword>